<feature type="region of interest" description="Disordered" evidence="2">
    <location>
        <begin position="1"/>
        <end position="206"/>
    </location>
</feature>
<dbReference type="Pfam" id="PF06047">
    <property type="entry name" value="Nkap_C"/>
    <property type="match status" value="1"/>
</dbReference>
<evidence type="ECO:0000256" key="1">
    <source>
        <dbReference type="ARBA" id="ARBA00009313"/>
    </source>
</evidence>
<feature type="compositionally biased region" description="Basic and acidic residues" evidence="2">
    <location>
        <begin position="89"/>
        <end position="105"/>
    </location>
</feature>
<feature type="compositionally biased region" description="Gly residues" evidence="2">
    <location>
        <begin position="141"/>
        <end position="156"/>
    </location>
</feature>
<feature type="compositionally biased region" description="Basic and acidic residues" evidence="2">
    <location>
        <begin position="21"/>
        <end position="80"/>
    </location>
</feature>
<dbReference type="PANTHER" id="PTHR13087">
    <property type="entry name" value="NF-KAPPA B ACTIVATING PROTEIN"/>
    <property type="match status" value="1"/>
</dbReference>
<dbReference type="eggNOG" id="KOG2812">
    <property type="taxonomic scope" value="Eukaryota"/>
</dbReference>
<feature type="region of interest" description="Disordered" evidence="2">
    <location>
        <begin position="231"/>
        <end position="250"/>
    </location>
</feature>
<reference evidence="4 5" key="1">
    <citation type="journal article" date="2010" name="Nature">
        <title>The Ectocarpus genome and the independent evolution of multicellularity in brown algae.</title>
        <authorList>
            <person name="Cock J.M."/>
            <person name="Sterck L."/>
            <person name="Rouze P."/>
            <person name="Scornet D."/>
            <person name="Allen A.E."/>
            <person name="Amoutzias G."/>
            <person name="Anthouard V."/>
            <person name="Artiguenave F."/>
            <person name="Aury J.M."/>
            <person name="Badger J.H."/>
            <person name="Beszteri B."/>
            <person name="Billiau K."/>
            <person name="Bonnet E."/>
            <person name="Bothwell J.H."/>
            <person name="Bowler C."/>
            <person name="Boyen C."/>
            <person name="Brownlee C."/>
            <person name="Carrano C.J."/>
            <person name="Charrier B."/>
            <person name="Cho G.Y."/>
            <person name="Coelho S.M."/>
            <person name="Collen J."/>
            <person name="Corre E."/>
            <person name="Da Silva C."/>
            <person name="Delage L."/>
            <person name="Delaroque N."/>
            <person name="Dittami S.M."/>
            <person name="Doulbeau S."/>
            <person name="Elias M."/>
            <person name="Farnham G."/>
            <person name="Gachon C.M."/>
            <person name="Gschloessl B."/>
            <person name="Heesch S."/>
            <person name="Jabbari K."/>
            <person name="Jubin C."/>
            <person name="Kawai H."/>
            <person name="Kimura K."/>
            <person name="Kloareg B."/>
            <person name="Kupper F.C."/>
            <person name="Lang D."/>
            <person name="Le Bail A."/>
            <person name="Leblanc C."/>
            <person name="Lerouge P."/>
            <person name="Lohr M."/>
            <person name="Lopez P.J."/>
            <person name="Martens C."/>
            <person name="Maumus F."/>
            <person name="Michel G."/>
            <person name="Miranda-Saavedra D."/>
            <person name="Morales J."/>
            <person name="Moreau H."/>
            <person name="Motomura T."/>
            <person name="Nagasato C."/>
            <person name="Napoli C.A."/>
            <person name="Nelson D.R."/>
            <person name="Nyvall-Collen P."/>
            <person name="Peters A.F."/>
            <person name="Pommier C."/>
            <person name="Potin P."/>
            <person name="Poulain J."/>
            <person name="Quesneville H."/>
            <person name="Read B."/>
            <person name="Rensing S.A."/>
            <person name="Ritter A."/>
            <person name="Rousvoal S."/>
            <person name="Samanta M."/>
            <person name="Samson G."/>
            <person name="Schroeder D.C."/>
            <person name="Segurens B."/>
            <person name="Strittmatter M."/>
            <person name="Tonon T."/>
            <person name="Tregear J.W."/>
            <person name="Valentin K."/>
            <person name="von Dassow P."/>
            <person name="Yamagishi T."/>
            <person name="Van de Peer Y."/>
            <person name="Wincker P."/>
        </authorList>
    </citation>
    <scope>NUCLEOTIDE SEQUENCE [LARGE SCALE GENOMIC DNA]</scope>
    <source>
        <strain evidence="5">Ec32 / CCAP1310/4</strain>
    </source>
</reference>
<dbReference type="PANTHER" id="PTHR13087:SF0">
    <property type="entry name" value="NFKB ACTIVATING PROTEIN LIKE"/>
    <property type="match status" value="1"/>
</dbReference>
<feature type="domain" description="NF-kappa-B-activating protein C-terminal" evidence="3">
    <location>
        <begin position="266"/>
        <end position="364"/>
    </location>
</feature>
<keyword evidence="5" id="KW-1185">Reference proteome</keyword>
<dbReference type="Proteomes" id="UP000002630">
    <property type="component" value="Linkage Group LG11"/>
</dbReference>
<evidence type="ECO:0000313" key="4">
    <source>
        <dbReference type="EMBL" id="CBJ29458.1"/>
    </source>
</evidence>
<protein>
    <recommendedName>
        <fullName evidence="3">NF-kappa-B-activating protein C-terminal domain-containing protein</fullName>
    </recommendedName>
</protein>
<dbReference type="STRING" id="2880.D7FKQ9"/>
<evidence type="ECO:0000313" key="5">
    <source>
        <dbReference type="Proteomes" id="UP000002630"/>
    </source>
</evidence>
<gene>
    <name evidence="4" type="ORF">Esi_0147_0051</name>
</gene>
<dbReference type="OrthoDB" id="273141at2759"/>
<comment type="similarity">
    <text evidence="1">Belongs to the NKAP family.</text>
</comment>
<sequence length="381" mass="42263">MGREPSVERHRSRSPRRKSRRSSDRGPDYFGRDDRNRPSSGRDGRDRERSGERGTRREQGGDRGRSRRVEGSRERGRRGGSDAYYRRSVSSERSSRARPPDERRPSRWGNPVETDTVHDSNTHRIDRSNGGVYGPADTGRPSGGGRGWGGGGGGRAQGNNGAPRDESWVEHRLKLRADQEQGKPKVPRSTSPEHTGRVAEVEVNATGLNTITMPPEEMNELDAAEAAQFKADVQGHRHQEESDEDAGPMPVPQLDELQGEGERGVNYGGALLPGEGAAIAQFVQKGLRIPRRGEVGWAGQEIEKLEDSGYVMSGSRHARMNAVRLRKENQVFNAEERRALALIMFEEKQQKENEILGNFRQMLTESNQEGEKPTAEGSNAA</sequence>
<feature type="compositionally biased region" description="Basic residues" evidence="2">
    <location>
        <begin position="10"/>
        <end position="20"/>
    </location>
</feature>
<dbReference type="GO" id="GO:0003682">
    <property type="term" value="F:chromatin binding"/>
    <property type="evidence" value="ECO:0007669"/>
    <property type="project" value="InterPro"/>
</dbReference>
<dbReference type="AlphaFoldDB" id="D7FKQ9"/>
<evidence type="ECO:0000256" key="2">
    <source>
        <dbReference type="SAM" id="MobiDB-lite"/>
    </source>
</evidence>
<feature type="compositionally biased region" description="Basic and acidic residues" evidence="2">
    <location>
        <begin position="163"/>
        <end position="183"/>
    </location>
</feature>
<accession>D7FKQ9</accession>
<name>D7FKQ9_ECTSI</name>
<feature type="region of interest" description="Disordered" evidence="2">
    <location>
        <begin position="362"/>
        <end position="381"/>
    </location>
</feature>
<dbReference type="EMBL" id="FN649736">
    <property type="protein sequence ID" value="CBJ29458.1"/>
    <property type="molecule type" value="Genomic_DNA"/>
</dbReference>
<dbReference type="InParanoid" id="D7FKQ9"/>
<dbReference type="EMBL" id="FN648046">
    <property type="protein sequence ID" value="CBJ29458.1"/>
    <property type="molecule type" value="Genomic_DNA"/>
</dbReference>
<dbReference type="InterPro" id="IPR009269">
    <property type="entry name" value="NKAP_C"/>
</dbReference>
<dbReference type="InterPro" id="IPR040466">
    <property type="entry name" value="NKAP"/>
</dbReference>
<dbReference type="GO" id="GO:0005634">
    <property type="term" value="C:nucleus"/>
    <property type="evidence" value="ECO:0007669"/>
    <property type="project" value="TreeGrafter"/>
</dbReference>
<evidence type="ECO:0000259" key="3">
    <source>
        <dbReference type="Pfam" id="PF06047"/>
    </source>
</evidence>
<organism evidence="4 5">
    <name type="scientific">Ectocarpus siliculosus</name>
    <name type="common">Brown alga</name>
    <name type="synonym">Conferva siliculosa</name>
    <dbReference type="NCBI Taxonomy" id="2880"/>
    <lineage>
        <taxon>Eukaryota</taxon>
        <taxon>Sar</taxon>
        <taxon>Stramenopiles</taxon>
        <taxon>Ochrophyta</taxon>
        <taxon>PX clade</taxon>
        <taxon>Phaeophyceae</taxon>
        <taxon>Ectocarpales</taxon>
        <taxon>Ectocarpaceae</taxon>
        <taxon>Ectocarpus</taxon>
    </lineage>
</organism>
<feature type="compositionally biased region" description="Basic and acidic residues" evidence="2">
    <location>
        <begin position="115"/>
        <end position="127"/>
    </location>
</feature>
<proteinExistence type="inferred from homology"/>
<dbReference type="GO" id="GO:0010468">
    <property type="term" value="P:regulation of gene expression"/>
    <property type="evidence" value="ECO:0007669"/>
    <property type="project" value="TreeGrafter"/>
</dbReference>